<comment type="caution">
    <text evidence="3">The sequence shown here is derived from an EMBL/GenBank/DDBJ whole genome shotgun (WGS) entry which is preliminary data.</text>
</comment>
<evidence type="ECO:0000313" key="4">
    <source>
        <dbReference type="Proteomes" id="UP000215767"/>
    </source>
</evidence>
<sequence length="1080" mass="114119">MRGIAPGPARASTEQKGSRAHIPALTFSRTAGRDRPSRRSRPIVVVRQAPRQALEGALQMLEDQAAMGRPHVDGPRDGRVRKDKARAAAPAGQKPRLGLPRKREVAGAAVLALLAYPIGDARADEYAAEYNWSDRTVEATDGNPGRRTRVRGPIRTQDDWAHAVTAVDFGATDITDAELHTAGNDAYGVYFSGAAGLSITGARITTRGDRAHGLGGFDQRGDDLPDWAYATGGELRMDSGTITLYGNRAHGLHVVGATGPIHLGAPMSQAHDTTPASAARPDAPVWIFGKGSHNTAIHVTANRNVTFNGVRTILNGPSSTGILATQNSTVTGKNLWLYSQGNDSAGLDVSGRSACAVKNGETRCDPASTTVRITRGFIHMQGANSPAVALQRARAHLSDVSLMTGPQTPYAVGNEAGRFRFEGKDTRATLKSYGTSLRAWADSPDESAVFSFKRAEVHSASNTLLEVVRLQGAAPQRPGQTYYTMLTLDDTLAEGDIHGMPQSRAHIQLANGSVWEGHTDIGGHVRIDGSSTWAMDGNSAIDAMAMADRATLRFVESHGRHDGAPRFHSLTVRDGLEGNGRFEMRTHLARGLADSLDIRGRAHGSYAVLITDHSLPGERAGARAVPIVRARQGDASFALENAGQAVDVLGHRYTLKKAETATGFVWSLETDDALPDAPADGGDPREQPGTGDTPGQADDGEDRGGSSDTTGAHTTPEDGETAHGDAPPDKAETEGKDGGDGATAIDAGGALAAALDKDGGDAAPAAQPSRAIRNALVNNGGIASASTLWTAAMRPVESRTRTLRATPMDALPAGKDTGIWIRGIDTRQHLHQADGEPYTESLWGYTLGADRAVDVTAGRWHLGVTASQVDAQRRFDDGKGRTSAALFGAYAVLRLDNGAYASVAASAGRYRNTVQARGSAFDDPATGRFHHVGAGIAIAAGHRLDLARGWFVEPHAGLSYFRAGPARYTLSDGTAVHDRGGHSLQSQAGVRAGRAIDLGNGDIATPYVRANWLREFANRGAIHADGASLGTDLSGNRFEIGLGAEAEVGRRHLLYADIEVGKGRHVSHSRAIVAGYRYRW</sequence>
<evidence type="ECO:0000256" key="1">
    <source>
        <dbReference type="SAM" id="MobiDB-lite"/>
    </source>
</evidence>
<feature type="compositionally biased region" description="Basic and acidic residues" evidence="1">
    <location>
        <begin position="70"/>
        <end position="80"/>
    </location>
</feature>
<dbReference type="EMBL" id="NEVS01000001">
    <property type="protein sequence ID" value="OZI67032.1"/>
    <property type="molecule type" value="Genomic_DNA"/>
</dbReference>
<dbReference type="Pfam" id="PF03212">
    <property type="entry name" value="Pertactin"/>
    <property type="match status" value="1"/>
</dbReference>
<feature type="compositionally biased region" description="Basic and acidic residues" evidence="1">
    <location>
        <begin position="720"/>
        <end position="739"/>
    </location>
</feature>
<dbReference type="Gene3D" id="2.40.128.130">
    <property type="entry name" value="Autotransporter beta-domain"/>
    <property type="match status" value="1"/>
</dbReference>
<organism evidence="3 4">
    <name type="scientific">Bordetella genomosp. 11</name>
    <dbReference type="NCBI Taxonomy" id="1416808"/>
    <lineage>
        <taxon>Bacteria</taxon>
        <taxon>Pseudomonadati</taxon>
        <taxon>Pseudomonadota</taxon>
        <taxon>Betaproteobacteria</taxon>
        <taxon>Burkholderiales</taxon>
        <taxon>Alcaligenaceae</taxon>
        <taxon>Bordetella</taxon>
    </lineage>
</organism>
<feature type="region of interest" description="Disordered" evidence="1">
    <location>
        <begin position="1"/>
        <end position="41"/>
    </location>
</feature>
<dbReference type="InterPro" id="IPR004899">
    <property type="entry name" value="Pertactin_central"/>
</dbReference>
<reference evidence="4" key="1">
    <citation type="submission" date="2017-05" db="EMBL/GenBank/DDBJ databases">
        <title>Complete and WGS of Bordetella genogroups.</title>
        <authorList>
            <person name="Spilker T."/>
            <person name="Lipuma J."/>
        </authorList>
    </citation>
    <scope>NUCLEOTIDE SEQUENCE [LARGE SCALE GENOMIC DNA]</scope>
    <source>
        <strain evidence="4">AU8856</strain>
    </source>
</reference>
<dbReference type="GO" id="GO:0019867">
    <property type="term" value="C:outer membrane"/>
    <property type="evidence" value="ECO:0007669"/>
    <property type="project" value="InterPro"/>
</dbReference>
<dbReference type="NCBIfam" id="TIGR01414">
    <property type="entry name" value="autotrans_barl"/>
    <property type="match status" value="1"/>
</dbReference>
<dbReference type="Proteomes" id="UP000215767">
    <property type="component" value="Unassembled WGS sequence"/>
</dbReference>
<dbReference type="InterPro" id="IPR011050">
    <property type="entry name" value="Pectin_lyase_fold/virulence"/>
</dbReference>
<protein>
    <recommendedName>
        <fullName evidence="2">Autotransporter domain-containing protein</fullName>
    </recommendedName>
</protein>
<dbReference type="Pfam" id="PF03797">
    <property type="entry name" value="Autotransporter"/>
    <property type="match status" value="1"/>
</dbReference>
<accession>A0A261V0A7</accession>
<dbReference type="PRINTS" id="PR01484">
    <property type="entry name" value="PRTACTNFAMLY"/>
</dbReference>
<dbReference type="SMART" id="SM00869">
    <property type="entry name" value="Autotransporter"/>
    <property type="match status" value="1"/>
</dbReference>
<dbReference type="Gene3D" id="2.160.20.20">
    <property type="match status" value="1"/>
</dbReference>
<dbReference type="SUPFAM" id="SSF103515">
    <property type="entry name" value="Autotransporter"/>
    <property type="match status" value="1"/>
</dbReference>
<proteinExistence type="predicted"/>
<feature type="region of interest" description="Disordered" evidence="1">
    <location>
        <begin position="672"/>
        <end position="744"/>
    </location>
</feature>
<dbReference type="InterPro" id="IPR005546">
    <property type="entry name" value="Autotransporte_beta"/>
</dbReference>
<dbReference type="SUPFAM" id="SSF51126">
    <property type="entry name" value="Pectin lyase-like"/>
    <property type="match status" value="1"/>
</dbReference>
<evidence type="ECO:0000259" key="2">
    <source>
        <dbReference type="PROSITE" id="PS51208"/>
    </source>
</evidence>
<dbReference type="AlphaFoldDB" id="A0A261V0A7"/>
<dbReference type="InterPro" id="IPR006315">
    <property type="entry name" value="OM_autotransptr_brl_dom"/>
</dbReference>
<gene>
    <name evidence="3" type="ORF">CAL28_04850</name>
</gene>
<dbReference type="InterPro" id="IPR003991">
    <property type="entry name" value="Pertactin_virulence_factor"/>
</dbReference>
<dbReference type="InterPro" id="IPR012332">
    <property type="entry name" value="Autotransporter_pectin_lyase_C"/>
</dbReference>
<dbReference type="OrthoDB" id="8612831at2"/>
<name>A0A261V0A7_9BORD</name>
<feature type="region of interest" description="Disordered" evidence="1">
    <location>
        <begin position="67"/>
        <end position="95"/>
    </location>
</feature>
<feature type="domain" description="Autotransporter" evidence="2">
    <location>
        <begin position="812"/>
        <end position="1080"/>
    </location>
</feature>
<dbReference type="PROSITE" id="PS51208">
    <property type="entry name" value="AUTOTRANSPORTER"/>
    <property type="match status" value="1"/>
</dbReference>
<dbReference type="InterPro" id="IPR036709">
    <property type="entry name" value="Autotransporte_beta_dom_sf"/>
</dbReference>
<keyword evidence="4" id="KW-1185">Reference proteome</keyword>
<evidence type="ECO:0000313" key="3">
    <source>
        <dbReference type="EMBL" id="OZI67032.1"/>
    </source>
</evidence>